<dbReference type="EMBL" id="JBFNQN010000019">
    <property type="protein sequence ID" value="MEW9267585.1"/>
    <property type="molecule type" value="Genomic_DNA"/>
</dbReference>
<organism evidence="2 3">
    <name type="scientific">Kineococcus endophyticus</name>
    <dbReference type="NCBI Taxonomy" id="1181883"/>
    <lineage>
        <taxon>Bacteria</taxon>
        <taxon>Bacillati</taxon>
        <taxon>Actinomycetota</taxon>
        <taxon>Actinomycetes</taxon>
        <taxon>Kineosporiales</taxon>
        <taxon>Kineosporiaceae</taxon>
        <taxon>Kineococcus</taxon>
    </lineage>
</organism>
<dbReference type="SUPFAM" id="SSF63411">
    <property type="entry name" value="LuxS/MPP-like metallohydrolase"/>
    <property type="match status" value="1"/>
</dbReference>
<evidence type="ECO:0000313" key="3">
    <source>
        <dbReference type="Proteomes" id="UP001555826"/>
    </source>
</evidence>
<sequence length="584" mass="63046">MEWALIDQDGPVRSGRTPDGTRVLWHPADGPTSARLTFRVGVADEALPTRGITHLVEHLAHERIGLPLYEANAHVGVWCTTFSAGGEVDDVTVHLGVLGAALHDLPVGGCEGEIEILLLEAARRAPSQWEDLLVQRYGLRGLGLASVDEVGLDLLRPEQVAEWARTAFTASGAVLSVHGAEPGDEWLQLPVGPPLPPADALPLPDRRSKWFTTSRQAVALGSLGRDEPSTTAAWWWLQRRMRQRLRVEDRAVYDVDMSMFALPHGSIELALAAVTDERRLDDVLAAVQDVVDETCSSTPTQEELAAHARWFARSRSTDRSAVQALDDLARSWLVEGTDPADHPGAALDPVPSGDEVRRTLARLLDDATWEVPDDCEAPSGLEPLPVLVPAPSLLGGRRFLSRGQLQGPGALVLSAGGVVLDLEEGVTAGMAWEDCVEVRRSSSGVRHLVCVDGNVLPVYPVDWHDSDTVLAVLDELTPPQLVRTIHEDSGDAGAGESSWRGASSDALLLDPLISSAVPLLLSPAMVFFGLLLLVSSPGTTHPLGSGCFAVGLICAGVWCVVAVGQRWRRRWVRWRHRRGQRTGS</sequence>
<reference evidence="2 3" key="1">
    <citation type="submission" date="2024-07" db="EMBL/GenBank/DDBJ databases">
        <authorList>
            <person name="Thanompreechachai J."/>
            <person name="Duangmal K."/>
        </authorList>
    </citation>
    <scope>NUCLEOTIDE SEQUENCE [LARGE SCALE GENOMIC DNA]</scope>
    <source>
        <strain evidence="2 3">KCTC 19886</strain>
    </source>
</reference>
<proteinExistence type="predicted"/>
<dbReference type="InterPro" id="IPR011249">
    <property type="entry name" value="Metalloenz_LuxS/M16"/>
</dbReference>
<name>A0ABV3PD79_9ACTN</name>
<protein>
    <recommendedName>
        <fullName evidence="4">Zn-dependent peptidase</fullName>
    </recommendedName>
</protein>
<keyword evidence="1" id="KW-0812">Transmembrane</keyword>
<keyword evidence="1" id="KW-1133">Transmembrane helix</keyword>
<accession>A0ABV3PD79</accession>
<dbReference type="Gene3D" id="3.30.830.10">
    <property type="entry name" value="Metalloenzyme, LuxS/M16 peptidase-like"/>
    <property type="match status" value="1"/>
</dbReference>
<dbReference type="Proteomes" id="UP001555826">
    <property type="component" value="Unassembled WGS sequence"/>
</dbReference>
<feature type="transmembrane region" description="Helical" evidence="1">
    <location>
        <begin position="543"/>
        <end position="563"/>
    </location>
</feature>
<dbReference type="RefSeq" id="WP_367640978.1">
    <property type="nucleotide sequence ID" value="NZ_JBFNQN010000019.1"/>
</dbReference>
<gene>
    <name evidence="2" type="ORF">AB1207_22830</name>
</gene>
<comment type="caution">
    <text evidence="2">The sequence shown here is derived from an EMBL/GenBank/DDBJ whole genome shotgun (WGS) entry which is preliminary data.</text>
</comment>
<keyword evidence="1" id="KW-0472">Membrane</keyword>
<keyword evidence="3" id="KW-1185">Reference proteome</keyword>
<evidence type="ECO:0008006" key="4">
    <source>
        <dbReference type="Google" id="ProtNLM"/>
    </source>
</evidence>
<evidence type="ECO:0000256" key="1">
    <source>
        <dbReference type="SAM" id="Phobius"/>
    </source>
</evidence>
<evidence type="ECO:0000313" key="2">
    <source>
        <dbReference type="EMBL" id="MEW9267585.1"/>
    </source>
</evidence>